<evidence type="ECO:0000313" key="1">
    <source>
        <dbReference type="EMBL" id="MBB5055920.1"/>
    </source>
</evidence>
<keyword evidence="2" id="KW-1185">Reference proteome</keyword>
<protein>
    <recommendedName>
        <fullName evidence="3">Lipoprotein</fullName>
    </recommendedName>
</protein>
<comment type="caution">
    <text evidence="1">The sequence shown here is derived from an EMBL/GenBank/DDBJ whole genome shotgun (WGS) entry which is preliminary data.</text>
</comment>
<dbReference type="PROSITE" id="PS51257">
    <property type="entry name" value="PROKAR_LIPOPROTEIN"/>
    <property type="match status" value="1"/>
</dbReference>
<name>A0A7W7Z9T6_9BACT</name>
<accession>A0A7W7Z9T6</accession>
<proteinExistence type="predicted"/>
<organism evidence="1 2">
    <name type="scientific">Granulicella aggregans</name>
    <dbReference type="NCBI Taxonomy" id="474949"/>
    <lineage>
        <taxon>Bacteria</taxon>
        <taxon>Pseudomonadati</taxon>
        <taxon>Acidobacteriota</taxon>
        <taxon>Terriglobia</taxon>
        <taxon>Terriglobales</taxon>
        <taxon>Acidobacteriaceae</taxon>
        <taxon>Granulicella</taxon>
    </lineage>
</organism>
<dbReference type="EMBL" id="JACHIP010000001">
    <property type="protein sequence ID" value="MBB5055920.1"/>
    <property type="molecule type" value="Genomic_DNA"/>
</dbReference>
<gene>
    <name evidence="1" type="ORF">HDF16_000589</name>
</gene>
<reference evidence="1 2" key="1">
    <citation type="submission" date="2020-08" db="EMBL/GenBank/DDBJ databases">
        <title>Genomic Encyclopedia of Type Strains, Phase IV (KMG-V): Genome sequencing to study the core and pangenomes of soil and plant-associated prokaryotes.</title>
        <authorList>
            <person name="Whitman W."/>
        </authorList>
    </citation>
    <scope>NUCLEOTIDE SEQUENCE [LARGE SCALE GENOMIC DNA]</scope>
    <source>
        <strain evidence="1 2">M8UP14</strain>
    </source>
</reference>
<dbReference type="Proteomes" id="UP000540989">
    <property type="component" value="Unassembled WGS sequence"/>
</dbReference>
<sequence>MQSTRSVSHLAVATHILLLLAFFLVGCSSSLAPLSGTSANALTGNWQVSSMSTTAMKLPMLSGELTGSAVSVTGIFHAASAGACVNQATAISLTGHADTKNVLTLTGSLAGGTLTISGNVAEDNKSLTGTTYNVTGGTCALSAPVTASAQAFSSVTGTYAGSFSDAGGHVIDITANLTQTPESDTTGNFQLSGSGTFPNNPCFSSPVTVSNAQVTGGSFTQTYADPSTQNSVTATGTFSSDANTLTVTNWTLTGSCGPDSGTGLLTRHP</sequence>
<evidence type="ECO:0000313" key="2">
    <source>
        <dbReference type="Proteomes" id="UP000540989"/>
    </source>
</evidence>
<dbReference type="RefSeq" id="WP_184213647.1">
    <property type="nucleotide sequence ID" value="NZ_JACHIP010000001.1"/>
</dbReference>
<evidence type="ECO:0008006" key="3">
    <source>
        <dbReference type="Google" id="ProtNLM"/>
    </source>
</evidence>
<dbReference type="AlphaFoldDB" id="A0A7W7Z9T6"/>